<evidence type="ECO:0000256" key="2">
    <source>
        <dbReference type="ARBA" id="ARBA00022491"/>
    </source>
</evidence>
<dbReference type="GO" id="GO:1902208">
    <property type="term" value="P:regulation of bacterial-type flagellum assembly"/>
    <property type="evidence" value="ECO:0007669"/>
    <property type="project" value="UniProtKB-UniRule"/>
</dbReference>
<dbReference type="KEGG" id="cia:BEN51_06415"/>
<dbReference type="GO" id="GO:0045947">
    <property type="term" value="P:negative regulation of translational initiation"/>
    <property type="evidence" value="ECO:0007669"/>
    <property type="project" value="UniProtKB-UniRule"/>
</dbReference>
<evidence type="ECO:0000313" key="9">
    <source>
        <dbReference type="Proteomes" id="UP000264883"/>
    </source>
</evidence>
<keyword evidence="5 6" id="KW-0694">RNA-binding</keyword>
<dbReference type="GO" id="GO:0044781">
    <property type="term" value="P:bacterial-type flagellum organization"/>
    <property type="evidence" value="ECO:0007669"/>
    <property type="project" value="UniProtKB-KW"/>
</dbReference>
<keyword evidence="7" id="KW-0175">Coiled coil</keyword>
<comment type="subunit">
    <text evidence="6">Homodimer; the beta-strands of each monomer intercalate to form a hydrophobic core, while the alpha-helices form wings that extend away from the core.</text>
</comment>
<dbReference type="AlphaFoldDB" id="A0A343JC67"/>
<keyword evidence="4 6" id="KW-0810">Translation regulation</keyword>
<evidence type="ECO:0000256" key="7">
    <source>
        <dbReference type="SAM" id="Coils"/>
    </source>
</evidence>
<gene>
    <name evidence="6" type="primary">csrA</name>
    <name evidence="8" type="ORF">BEN51_06415</name>
</gene>
<dbReference type="HAMAP" id="MF_00167">
    <property type="entry name" value="CsrA"/>
    <property type="match status" value="1"/>
</dbReference>
<dbReference type="InterPro" id="IPR036107">
    <property type="entry name" value="CsrA_sf"/>
</dbReference>
<evidence type="ECO:0000256" key="4">
    <source>
        <dbReference type="ARBA" id="ARBA00022845"/>
    </source>
</evidence>
<dbReference type="RefSeq" id="WP_119865263.1">
    <property type="nucleotide sequence ID" value="NZ_CP016786.1"/>
</dbReference>
<comment type="similarity">
    <text evidence="6">Belongs to the CsrA/RsmA family.</text>
</comment>
<sequence length="74" mass="8398">MLVITRKKGETILIGDNIEISISKIEDGSVKLAIDAPKEMTILRKELYEEVQKENKEATKMKVNIDILKNLGKK</sequence>
<dbReference type="GO" id="GO:0006109">
    <property type="term" value="P:regulation of carbohydrate metabolic process"/>
    <property type="evidence" value="ECO:0007669"/>
    <property type="project" value="InterPro"/>
</dbReference>
<feature type="coiled-coil region" evidence="7">
    <location>
        <begin position="44"/>
        <end position="71"/>
    </location>
</feature>
<keyword evidence="3 6" id="KW-1005">Bacterial flagellum biogenesis</keyword>
<dbReference type="SUPFAM" id="SSF117130">
    <property type="entry name" value="CsrA-like"/>
    <property type="match status" value="1"/>
</dbReference>
<dbReference type="NCBIfam" id="NF002469">
    <property type="entry name" value="PRK01712.1"/>
    <property type="match status" value="1"/>
</dbReference>
<accession>A0A343JC67</accession>
<organism evidence="8 9">
    <name type="scientific">Clostridium isatidis</name>
    <dbReference type="NCBI Taxonomy" id="182773"/>
    <lineage>
        <taxon>Bacteria</taxon>
        <taxon>Bacillati</taxon>
        <taxon>Bacillota</taxon>
        <taxon>Clostridia</taxon>
        <taxon>Eubacteriales</taxon>
        <taxon>Clostridiaceae</taxon>
        <taxon>Clostridium</taxon>
    </lineage>
</organism>
<evidence type="ECO:0000256" key="1">
    <source>
        <dbReference type="ARBA" id="ARBA00022490"/>
    </source>
</evidence>
<dbReference type="GO" id="GO:0006402">
    <property type="term" value="P:mRNA catabolic process"/>
    <property type="evidence" value="ECO:0007669"/>
    <property type="project" value="InterPro"/>
</dbReference>
<dbReference type="PANTHER" id="PTHR34984:SF1">
    <property type="entry name" value="CARBON STORAGE REGULATOR"/>
    <property type="match status" value="1"/>
</dbReference>
<dbReference type="GO" id="GO:0005829">
    <property type="term" value="C:cytosol"/>
    <property type="evidence" value="ECO:0007669"/>
    <property type="project" value="TreeGrafter"/>
</dbReference>
<dbReference type="PANTHER" id="PTHR34984">
    <property type="entry name" value="CARBON STORAGE REGULATOR"/>
    <property type="match status" value="1"/>
</dbReference>
<dbReference type="Proteomes" id="UP000264883">
    <property type="component" value="Chromosome"/>
</dbReference>
<dbReference type="FunFam" id="2.60.40.4380:FF:000002">
    <property type="entry name" value="Translational regulator CsrA"/>
    <property type="match status" value="1"/>
</dbReference>
<name>A0A343JC67_9CLOT</name>
<protein>
    <recommendedName>
        <fullName evidence="6">Translational regulator CsrA</fullName>
    </recommendedName>
</protein>
<comment type="subcellular location">
    <subcellularLocation>
        <location evidence="6">Cytoplasm</location>
    </subcellularLocation>
</comment>
<dbReference type="NCBIfam" id="TIGR00202">
    <property type="entry name" value="csrA"/>
    <property type="match status" value="1"/>
</dbReference>
<evidence type="ECO:0000256" key="6">
    <source>
        <dbReference type="HAMAP-Rule" id="MF_00167"/>
    </source>
</evidence>
<evidence type="ECO:0000256" key="5">
    <source>
        <dbReference type="ARBA" id="ARBA00022884"/>
    </source>
</evidence>
<dbReference type="GO" id="GO:0048027">
    <property type="term" value="F:mRNA 5'-UTR binding"/>
    <property type="evidence" value="ECO:0007669"/>
    <property type="project" value="UniProtKB-UniRule"/>
</dbReference>
<dbReference type="OrthoDB" id="9809061at2"/>
<proteinExistence type="inferred from homology"/>
<keyword evidence="9" id="KW-1185">Reference proteome</keyword>
<reference evidence="8 9" key="1">
    <citation type="submission" date="2016-08" db="EMBL/GenBank/DDBJ databases">
        <title>Complete Genome Sequence Of The Indigo Reducing Clostridium isatidis DSM15098.</title>
        <authorList>
            <person name="Little G.T."/>
            <person name="Minton N.P."/>
        </authorList>
    </citation>
    <scope>NUCLEOTIDE SEQUENCE [LARGE SCALE GENOMIC DNA]</scope>
    <source>
        <strain evidence="8 9">DSM 15098</strain>
    </source>
</reference>
<dbReference type="EMBL" id="CP016786">
    <property type="protein sequence ID" value="ASW43125.1"/>
    <property type="molecule type" value="Genomic_DNA"/>
</dbReference>
<dbReference type="Pfam" id="PF02599">
    <property type="entry name" value="CsrA"/>
    <property type="match status" value="1"/>
</dbReference>
<comment type="function">
    <text evidence="6">A translational regulator that binds mRNA to regulate translation initiation and/or mRNA stability. Usually binds in the 5'-UTR at or near the Shine-Dalgarno sequence preventing ribosome-binding, thus repressing translation. Its main target seems to be the major flagellin gene, while its function is anatagonized by FliW.</text>
</comment>
<evidence type="ECO:0000313" key="8">
    <source>
        <dbReference type="EMBL" id="ASW43125.1"/>
    </source>
</evidence>
<keyword evidence="2 6" id="KW-0678">Repressor</keyword>
<evidence type="ECO:0000256" key="3">
    <source>
        <dbReference type="ARBA" id="ARBA00022795"/>
    </source>
</evidence>
<keyword evidence="1 6" id="KW-0963">Cytoplasm</keyword>
<dbReference type="InterPro" id="IPR003751">
    <property type="entry name" value="CsrA"/>
</dbReference>
<dbReference type="Gene3D" id="2.60.40.4380">
    <property type="entry name" value="Translational regulator CsrA"/>
    <property type="match status" value="1"/>
</dbReference>